<feature type="non-terminal residue" evidence="2">
    <location>
        <position position="248"/>
    </location>
</feature>
<dbReference type="Proteomes" id="UP000265520">
    <property type="component" value="Unassembled WGS sequence"/>
</dbReference>
<reference evidence="2 3" key="1">
    <citation type="journal article" date="2018" name="Front. Plant Sci.">
        <title>Red Clover (Trifolium pratense) and Zigzag Clover (T. medium) - A Picture of Genomic Similarities and Differences.</title>
        <authorList>
            <person name="Dluhosova J."/>
            <person name="Istvanek J."/>
            <person name="Nedelnik J."/>
            <person name="Repkova J."/>
        </authorList>
    </citation>
    <scope>NUCLEOTIDE SEQUENCE [LARGE SCALE GENOMIC DNA]</scope>
    <source>
        <strain evidence="3">cv. 10/8</strain>
        <tissue evidence="2">Leaf</tissue>
    </source>
</reference>
<organism evidence="2 3">
    <name type="scientific">Trifolium medium</name>
    <dbReference type="NCBI Taxonomy" id="97028"/>
    <lineage>
        <taxon>Eukaryota</taxon>
        <taxon>Viridiplantae</taxon>
        <taxon>Streptophyta</taxon>
        <taxon>Embryophyta</taxon>
        <taxon>Tracheophyta</taxon>
        <taxon>Spermatophyta</taxon>
        <taxon>Magnoliopsida</taxon>
        <taxon>eudicotyledons</taxon>
        <taxon>Gunneridae</taxon>
        <taxon>Pentapetalae</taxon>
        <taxon>rosids</taxon>
        <taxon>fabids</taxon>
        <taxon>Fabales</taxon>
        <taxon>Fabaceae</taxon>
        <taxon>Papilionoideae</taxon>
        <taxon>50 kb inversion clade</taxon>
        <taxon>NPAAA clade</taxon>
        <taxon>Hologalegina</taxon>
        <taxon>IRL clade</taxon>
        <taxon>Trifolieae</taxon>
        <taxon>Trifolium</taxon>
    </lineage>
</organism>
<feature type="region of interest" description="Disordered" evidence="1">
    <location>
        <begin position="120"/>
        <end position="174"/>
    </location>
</feature>
<dbReference type="Pfam" id="PF14223">
    <property type="entry name" value="Retrotran_gag_2"/>
    <property type="match status" value="1"/>
</dbReference>
<evidence type="ECO:0000313" key="2">
    <source>
        <dbReference type="EMBL" id="MCI13067.1"/>
    </source>
</evidence>
<feature type="compositionally biased region" description="Low complexity" evidence="1">
    <location>
        <begin position="128"/>
        <end position="139"/>
    </location>
</feature>
<keyword evidence="3" id="KW-1185">Reference proteome</keyword>
<evidence type="ECO:0000256" key="1">
    <source>
        <dbReference type="SAM" id="MobiDB-lite"/>
    </source>
</evidence>
<protein>
    <submittedName>
        <fullName evidence="2">Retrovirus-related Pol polyprotein from transposon TNT 1-94</fullName>
    </submittedName>
</protein>
<comment type="caution">
    <text evidence="2">The sequence shown here is derived from an EMBL/GenBank/DDBJ whole genome shotgun (WGS) entry which is preliminary data.</text>
</comment>
<name>A0A392PN48_9FABA</name>
<dbReference type="AlphaFoldDB" id="A0A392PN48"/>
<proteinExistence type="predicted"/>
<dbReference type="PANTHER" id="PTHR47481:SF22">
    <property type="entry name" value="RETROTRANSPOSON GAG DOMAIN-CONTAINING PROTEIN"/>
    <property type="match status" value="1"/>
</dbReference>
<dbReference type="PANTHER" id="PTHR47481">
    <property type="match status" value="1"/>
</dbReference>
<dbReference type="EMBL" id="LXQA010086733">
    <property type="protein sequence ID" value="MCI13067.1"/>
    <property type="molecule type" value="Genomic_DNA"/>
</dbReference>
<accession>A0A392PN48</accession>
<feature type="compositionally biased region" description="Basic residues" evidence="1">
    <location>
        <begin position="155"/>
        <end position="170"/>
    </location>
</feature>
<feature type="non-terminal residue" evidence="2">
    <location>
        <position position="1"/>
    </location>
</feature>
<sequence length="248" mass="27428">HELWDRLFKYFHKQTRARHLRVELRAITLENSSIQDYLLRIRHTVDELTSIGDPLPVSHHIDVILEGLPSDYAPVVSVIESRFDYLDLDEVEVLLLAHELRLNKYKKQTISDVASLNLTHSVPNQAPSTSEAGSSSTAELNSPPSLEPDYNSFRGGKRGGRGGRGGRGRGGRNSDVQCQVCSEWGHSALGCWHRYNHQYQPSNGAASGAHGAPNLPPPHYGASYGYAPPPLGNSYGYPAAHNVWMRPS</sequence>
<evidence type="ECO:0000313" key="3">
    <source>
        <dbReference type="Proteomes" id="UP000265520"/>
    </source>
</evidence>